<accession>A0A0G0LNS8</accession>
<sequence>MKKYAVIKIKGNQYRVSEGDEILVDKLDGKPEAEVLLSVDGEKIKVGKPKVRGAAVKIKVVNQEEKGKKITVLKYKAKSRYRRKKGFRPVHTKVLIENIS</sequence>
<dbReference type="GO" id="GO:0005840">
    <property type="term" value="C:ribosome"/>
    <property type="evidence" value="ECO:0007669"/>
    <property type="project" value="UniProtKB-KW"/>
</dbReference>
<dbReference type="InterPro" id="IPR036164">
    <property type="entry name" value="bL21-like_sf"/>
</dbReference>
<dbReference type="GO" id="GO:0006412">
    <property type="term" value="P:translation"/>
    <property type="evidence" value="ECO:0007669"/>
    <property type="project" value="UniProtKB-UniRule"/>
</dbReference>
<keyword evidence="3 4" id="KW-0687">Ribonucleoprotein</keyword>
<dbReference type="GO" id="GO:0019843">
    <property type="term" value="F:rRNA binding"/>
    <property type="evidence" value="ECO:0007669"/>
    <property type="project" value="UniProtKB-UniRule"/>
</dbReference>
<comment type="function">
    <text evidence="4 5">This protein binds to 23S rRNA in the presence of protein L20.</text>
</comment>
<dbReference type="PANTHER" id="PTHR21349:SF0">
    <property type="entry name" value="LARGE RIBOSOMAL SUBUNIT PROTEIN BL21M"/>
    <property type="match status" value="1"/>
</dbReference>
<evidence type="ECO:0000256" key="2">
    <source>
        <dbReference type="ARBA" id="ARBA00022980"/>
    </source>
</evidence>
<evidence type="ECO:0000256" key="5">
    <source>
        <dbReference type="RuleBase" id="RU000562"/>
    </source>
</evidence>
<dbReference type="STRING" id="1618573.UT19_C0010G0012"/>
<evidence type="ECO:0000256" key="3">
    <source>
        <dbReference type="ARBA" id="ARBA00023274"/>
    </source>
</evidence>
<dbReference type="GO" id="GO:0005737">
    <property type="term" value="C:cytoplasm"/>
    <property type="evidence" value="ECO:0007669"/>
    <property type="project" value="UniProtKB-ARBA"/>
</dbReference>
<dbReference type="EMBL" id="LBVW01000010">
    <property type="protein sequence ID" value="KKQ93568.1"/>
    <property type="molecule type" value="Genomic_DNA"/>
</dbReference>
<organism evidence="6 7">
    <name type="scientific">Candidatus Woesebacteria bacterium GW2011_GWB1_39_10b</name>
    <dbReference type="NCBI Taxonomy" id="1618573"/>
    <lineage>
        <taxon>Bacteria</taxon>
        <taxon>Candidatus Woeseibacteriota</taxon>
    </lineage>
</organism>
<dbReference type="InterPro" id="IPR028909">
    <property type="entry name" value="bL21-like"/>
</dbReference>
<keyword evidence="2 4" id="KW-0689">Ribosomal protein</keyword>
<comment type="similarity">
    <text evidence="1 4 5">Belongs to the bacterial ribosomal protein bL21 family.</text>
</comment>
<protein>
    <recommendedName>
        <fullName evidence="4">Large ribosomal subunit protein bL21</fullName>
    </recommendedName>
</protein>
<dbReference type="PANTHER" id="PTHR21349">
    <property type="entry name" value="50S RIBOSOMAL PROTEIN L21"/>
    <property type="match status" value="1"/>
</dbReference>
<dbReference type="GO" id="GO:1990904">
    <property type="term" value="C:ribonucleoprotein complex"/>
    <property type="evidence" value="ECO:0007669"/>
    <property type="project" value="UniProtKB-KW"/>
</dbReference>
<dbReference type="GO" id="GO:0003735">
    <property type="term" value="F:structural constituent of ribosome"/>
    <property type="evidence" value="ECO:0007669"/>
    <property type="project" value="InterPro"/>
</dbReference>
<comment type="caution">
    <text evidence="6">The sequence shown here is derived from an EMBL/GenBank/DDBJ whole genome shotgun (WGS) entry which is preliminary data.</text>
</comment>
<dbReference type="AlphaFoldDB" id="A0A0G0LNS8"/>
<keyword evidence="4 5" id="KW-0694">RNA-binding</keyword>
<name>A0A0G0LNS8_9BACT</name>
<dbReference type="Proteomes" id="UP000034932">
    <property type="component" value="Unassembled WGS sequence"/>
</dbReference>
<evidence type="ECO:0000313" key="6">
    <source>
        <dbReference type="EMBL" id="KKQ93568.1"/>
    </source>
</evidence>
<gene>
    <name evidence="4" type="primary">rplU</name>
    <name evidence="6" type="ORF">UT19_C0010G0012</name>
</gene>
<dbReference type="Pfam" id="PF00829">
    <property type="entry name" value="Ribosomal_L21p"/>
    <property type="match status" value="1"/>
</dbReference>
<keyword evidence="4 5" id="KW-0699">rRNA-binding</keyword>
<evidence type="ECO:0000256" key="4">
    <source>
        <dbReference type="HAMAP-Rule" id="MF_01363"/>
    </source>
</evidence>
<comment type="subunit">
    <text evidence="4">Part of the 50S ribosomal subunit. Contacts protein L20.</text>
</comment>
<reference evidence="6 7" key="1">
    <citation type="journal article" date="2015" name="Nature">
        <title>rRNA introns, odd ribosomes, and small enigmatic genomes across a large radiation of phyla.</title>
        <authorList>
            <person name="Brown C.T."/>
            <person name="Hug L.A."/>
            <person name="Thomas B.C."/>
            <person name="Sharon I."/>
            <person name="Castelle C.J."/>
            <person name="Singh A."/>
            <person name="Wilkins M.J."/>
            <person name="Williams K.H."/>
            <person name="Banfield J.F."/>
        </authorList>
    </citation>
    <scope>NUCLEOTIDE SEQUENCE [LARGE SCALE GENOMIC DNA]</scope>
</reference>
<evidence type="ECO:0000256" key="1">
    <source>
        <dbReference type="ARBA" id="ARBA00008563"/>
    </source>
</evidence>
<dbReference type="SUPFAM" id="SSF141091">
    <property type="entry name" value="L21p-like"/>
    <property type="match status" value="1"/>
</dbReference>
<dbReference type="InterPro" id="IPR001787">
    <property type="entry name" value="Ribosomal_bL21"/>
</dbReference>
<evidence type="ECO:0000313" key="7">
    <source>
        <dbReference type="Proteomes" id="UP000034932"/>
    </source>
</evidence>
<dbReference type="HAMAP" id="MF_01363">
    <property type="entry name" value="Ribosomal_bL21"/>
    <property type="match status" value="1"/>
</dbReference>
<proteinExistence type="inferred from homology"/>
<dbReference type="NCBIfam" id="TIGR00061">
    <property type="entry name" value="L21"/>
    <property type="match status" value="1"/>
</dbReference>